<comment type="similarity">
    <text evidence="5">Belongs to the SAT4 family.</text>
</comment>
<keyword evidence="2 6" id="KW-0812">Transmembrane</keyword>
<comment type="caution">
    <text evidence="8">The sequence shown here is derived from an EMBL/GenBank/DDBJ whole genome shotgun (WGS) entry which is preliminary data.</text>
</comment>
<keyword evidence="4 6" id="KW-0472">Membrane</keyword>
<dbReference type="InterPro" id="IPR049326">
    <property type="entry name" value="Rhodopsin_dom_fungi"/>
</dbReference>
<feature type="transmembrane region" description="Helical" evidence="6">
    <location>
        <begin position="85"/>
        <end position="109"/>
    </location>
</feature>
<feature type="transmembrane region" description="Helical" evidence="6">
    <location>
        <begin position="51"/>
        <end position="73"/>
    </location>
</feature>
<evidence type="ECO:0000313" key="9">
    <source>
        <dbReference type="Proteomes" id="UP001285441"/>
    </source>
</evidence>
<reference evidence="8" key="1">
    <citation type="journal article" date="2023" name="Mol. Phylogenet. Evol.">
        <title>Genome-scale phylogeny and comparative genomics of the fungal order Sordariales.</title>
        <authorList>
            <person name="Hensen N."/>
            <person name="Bonometti L."/>
            <person name="Westerberg I."/>
            <person name="Brannstrom I.O."/>
            <person name="Guillou S."/>
            <person name="Cros-Aarteil S."/>
            <person name="Calhoun S."/>
            <person name="Haridas S."/>
            <person name="Kuo A."/>
            <person name="Mondo S."/>
            <person name="Pangilinan J."/>
            <person name="Riley R."/>
            <person name="LaButti K."/>
            <person name="Andreopoulos B."/>
            <person name="Lipzen A."/>
            <person name="Chen C."/>
            <person name="Yan M."/>
            <person name="Daum C."/>
            <person name="Ng V."/>
            <person name="Clum A."/>
            <person name="Steindorff A."/>
            <person name="Ohm R.A."/>
            <person name="Martin F."/>
            <person name="Silar P."/>
            <person name="Natvig D.O."/>
            <person name="Lalanne C."/>
            <person name="Gautier V."/>
            <person name="Ament-Velasquez S.L."/>
            <person name="Kruys A."/>
            <person name="Hutchinson M.I."/>
            <person name="Powell A.J."/>
            <person name="Barry K."/>
            <person name="Miller A.N."/>
            <person name="Grigoriev I.V."/>
            <person name="Debuchy R."/>
            <person name="Gladieux P."/>
            <person name="Hiltunen Thoren M."/>
            <person name="Johannesson H."/>
        </authorList>
    </citation>
    <scope>NUCLEOTIDE SEQUENCE</scope>
    <source>
        <strain evidence="8">CBS 232.78</strain>
    </source>
</reference>
<proteinExistence type="inferred from homology"/>
<dbReference type="GO" id="GO:0016020">
    <property type="term" value="C:membrane"/>
    <property type="evidence" value="ECO:0007669"/>
    <property type="project" value="UniProtKB-SubCell"/>
</dbReference>
<feature type="transmembrane region" description="Helical" evidence="6">
    <location>
        <begin position="208"/>
        <end position="232"/>
    </location>
</feature>
<evidence type="ECO:0000256" key="1">
    <source>
        <dbReference type="ARBA" id="ARBA00004141"/>
    </source>
</evidence>
<sequence>MPQVGAMLSQGLLVARQAAENATVGPVGPVPPFPQQSLDIASYPTTGLQQFGLFVIIFFPVLSVLLVGLRVYDRLKTKTFGLDDAFILMATVLAAAEAVFSYAMMRLQYLGVHVWQLPMTPFDPKIGAIINYIVVMLYNPELALVKSSVLFFLLRLGGHQLGVRRSIQVLNWSNIALMVAVLFASIWTCVPIHKYWDRTVEGHCNNEAMQYLVTSGISILTDVLVLIIPVKIVVGLQVARKLKIILICLLCSGVVVTIFSILRMRAIYFLYYPPSPPNPDPTYDIGFVYSTVECNLAIITATIPPLHGLMRKWFPRFFQMSSAKNTAYNNEGPYSGGSQGLRTIGGSNMVLKDLKSPTRSHRHSRLNSLSNSEEEILGKDRKVITRTTSVQMTYEHDQDEKKVFPQSYTGIAV</sequence>
<dbReference type="InterPro" id="IPR052337">
    <property type="entry name" value="SAT4-like"/>
</dbReference>
<protein>
    <recommendedName>
        <fullName evidence="7">Rhodopsin domain-containing protein</fullName>
    </recommendedName>
</protein>
<dbReference type="Proteomes" id="UP001285441">
    <property type="component" value="Unassembled WGS sequence"/>
</dbReference>
<evidence type="ECO:0000256" key="3">
    <source>
        <dbReference type="ARBA" id="ARBA00022989"/>
    </source>
</evidence>
<dbReference type="PANTHER" id="PTHR33048:SF47">
    <property type="entry name" value="INTEGRAL MEMBRANE PROTEIN-RELATED"/>
    <property type="match status" value="1"/>
</dbReference>
<gene>
    <name evidence="8" type="ORF">B0H63DRAFT_468209</name>
</gene>
<accession>A0AAE0NS84</accession>
<reference evidence="8" key="2">
    <citation type="submission" date="2023-06" db="EMBL/GenBank/DDBJ databases">
        <authorList>
            <consortium name="Lawrence Berkeley National Laboratory"/>
            <person name="Haridas S."/>
            <person name="Hensen N."/>
            <person name="Bonometti L."/>
            <person name="Westerberg I."/>
            <person name="Brannstrom I.O."/>
            <person name="Guillou S."/>
            <person name="Cros-Aarteil S."/>
            <person name="Calhoun S."/>
            <person name="Kuo A."/>
            <person name="Mondo S."/>
            <person name="Pangilinan J."/>
            <person name="Riley R."/>
            <person name="LaButti K."/>
            <person name="Andreopoulos B."/>
            <person name="Lipzen A."/>
            <person name="Chen C."/>
            <person name="Yanf M."/>
            <person name="Daum C."/>
            <person name="Ng V."/>
            <person name="Clum A."/>
            <person name="Steindorff A."/>
            <person name="Ohm R."/>
            <person name="Martin F."/>
            <person name="Silar P."/>
            <person name="Natvig D."/>
            <person name="Lalanne C."/>
            <person name="Gautier V."/>
            <person name="Ament-velasquez S.L."/>
            <person name="Kruys A."/>
            <person name="Hutchinson M.I."/>
            <person name="Powell A.J."/>
            <person name="Barry K."/>
            <person name="Miller A.N."/>
            <person name="Grigoriev I.V."/>
            <person name="Debuchy R."/>
            <person name="Gladieux P."/>
            <person name="Thoren M.H."/>
            <person name="Johannesson H."/>
        </authorList>
    </citation>
    <scope>NUCLEOTIDE SEQUENCE</scope>
    <source>
        <strain evidence="8">CBS 232.78</strain>
    </source>
</reference>
<feature type="transmembrane region" description="Helical" evidence="6">
    <location>
        <begin position="175"/>
        <end position="196"/>
    </location>
</feature>
<evidence type="ECO:0000256" key="5">
    <source>
        <dbReference type="ARBA" id="ARBA00038359"/>
    </source>
</evidence>
<organism evidence="8 9">
    <name type="scientific">Podospora didyma</name>
    <dbReference type="NCBI Taxonomy" id="330526"/>
    <lineage>
        <taxon>Eukaryota</taxon>
        <taxon>Fungi</taxon>
        <taxon>Dikarya</taxon>
        <taxon>Ascomycota</taxon>
        <taxon>Pezizomycotina</taxon>
        <taxon>Sordariomycetes</taxon>
        <taxon>Sordariomycetidae</taxon>
        <taxon>Sordariales</taxon>
        <taxon>Podosporaceae</taxon>
        <taxon>Podospora</taxon>
    </lineage>
</organism>
<evidence type="ECO:0000259" key="7">
    <source>
        <dbReference type="Pfam" id="PF20684"/>
    </source>
</evidence>
<comment type="subcellular location">
    <subcellularLocation>
        <location evidence="1">Membrane</location>
        <topology evidence="1">Multi-pass membrane protein</topology>
    </subcellularLocation>
</comment>
<feature type="transmembrane region" description="Helical" evidence="6">
    <location>
        <begin position="286"/>
        <end position="306"/>
    </location>
</feature>
<evidence type="ECO:0000313" key="8">
    <source>
        <dbReference type="EMBL" id="KAK3386675.1"/>
    </source>
</evidence>
<dbReference type="EMBL" id="JAULSW010000003">
    <property type="protein sequence ID" value="KAK3386675.1"/>
    <property type="molecule type" value="Genomic_DNA"/>
</dbReference>
<evidence type="ECO:0000256" key="6">
    <source>
        <dbReference type="SAM" id="Phobius"/>
    </source>
</evidence>
<evidence type="ECO:0000256" key="4">
    <source>
        <dbReference type="ARBA" id="ARBA00023136"/>
    </source>
</evidence>
<dbReference type="Pfam" id="PF20684">
    <property type="entry name" value="Fung_rhodopsin"/>
    <property type="match status" value="1"/>
</dbReference>
<feature type="domain" description="Rhodopsin" evidence="7">
    <location>
        <begin position="69"/>
        <end position="311"/>
    </location>
</feature>
<evidence type="ECO:0000256" key="2">
    <source>
        <dbReference type="ARBA" id="ARBA00022692"/>
    </source>
</evidence>
<name>A0AAE0NS84_9PEZI</name>
<keyword evidence="3 6" id="KW-1133">Transmembrane helix</keyword>
<dbReference type="PANTHER" id="PTHR33048">
    <property type="entry name" value="PTH11-LIKE INTEGRAL MEMBRANE PROTEIN (AFU_ORTHOLOGUE AFUA_5G11245)"/>
    <property type="match status" value="1"/>
</dbReference>
<feature type="transmembrane region" description="Helical" evidence="6">
    <location>
        <begin position="244"/>
        <end position="266"/>
    </location>
</feature>
<feature type="transmembrane region" description="Helical" evidence="6">
    <location>
        <begin position="129"/>
        <end position="154"/>
    </location>
</feature>
<dbReference type="AlphaFoldDB" id="A0AAE0NS84"/>
<keyword evidence="9" id="KW-1185">Reference proteome</keyword>